<dbReference type="Proteomes" id="UP000076798">
    <property type="component" value="Unassembled WGS sequence"/>
</dbReference>
<dbReference type="STRING" id="1314776.A0A166DSZ7"/>
<feature type="transmembrane region" description="Helical" evidence="2">
    <location>
        <begin position="152"/>
        <end position="183"/>
    </location>
</feature>
<name>A0A166DSZ7_9AGAM</name>
<dbReference type="AlphaFoldDB" id="A0A166DSZ7"/>
<feature type="transmembrane region" description="Helical" evidence="2">
    <location>
        <begin position="51"/>
        <end position="72"/>
    </location>
</feature>
<feature type="region of interest" description="Disordered" evidence="1">
    <location>
        <begin position="245"/>
        <end position="273"/>
    </location>
</feature>
<keyword evidence="5" id="KW-1185">Reference proteome</keyword>
<keyword evidence="2" id="KW-0812">Transmembrane</keyword>
<reference evidence="4 5" key="1">
    <citation type="journal article" date="2016" name="Mol. Biol. Evol.">
        <title>Comparative Genomics of Early-Diverging Mushroom-Forming Fungi Provides Insights into the Origins of Lignocellulose Decay Capabilities.</title>
        <authorList>
            <person name="Nagy L.G."/>
            <person name="Riley R."/>
            <person name="Tritt A."/>
            <person name="Adam C."/>
            <person name="Daum C."/>
            <person name="Floudas D."/>
            <person name="Sun H."/>
            <person name="Yadav J.S."/>
            <person name="Pangilinan J."/>
            <person name="Larsson K.H."/>
            <person name="Matsuura K."/>
            <person name="Barry K."/>
            <person name="Labutti K."/>
            <person name="Kuo R."/>
            <person name="Ohm R.A."/>
            <person name="Bhattacharya S.S."/>
            <person name="Shirouzu T."/>
            <person name="Yoshinaga Y."/>
            <person name="Martin F.M."/>
            <person name="Grigoriev I.V."/>
            <person name="Hibbett D.S."/>
        </authorList>
    </citation>
    <scope>NUCLEOTIDE SEQUENCE [LARGE SCALE GENOMIC DNA]</scope>
    <source>
        <strain evidence="4 5">HHB10207 ss-3</strain>
    </source>
</reference>
<dbReference type="EMBL" id="KV428056">
    <property type="protein sequence ID" value="KZT38860.1"/>
    <property type="molecule type" value="Genomic_DNA"/>
</dbReference>
<evidence type="ECO:0000313" key="5">
    <source>
        <dbReference type="Proteomes" id="UP000076798"/>
    </source>
</evidence>
<evidence type="ECO:0000313" key="4">
    <source>
        <dbReference type="EMBL" id="KZT38860.1"/>
    </source>
</evidence>
<feature type="domain" description="DUF6535" evidence="3">
    <location>
        <begin position="3"/>
        <end position="180"/>
    </location>
</feature>
<dbReference type="Pfam" id="PF20153">
    <property type="entry name" value="DUF6535"/>
    <property type="match status" value="1"/>
</dbReference>
<feature type="compositionally biased region" description="Acidic residues" evidence="1">
    <location>
        <begin position="259"/>
        <end position="268"/>
    </location>
</feature>
<sequence>MTWKVLGQEAVAKTKEKVDQWKDLMDVSLIFVSCIHGQFGNQLTMLIAIKIAIFLTVVTAFIAPVIQAFTSTPVDPSTDSLSTSNKPPLPPVSLQLVAFFYYLALIVSILNSVLCVLGKQWAARVVSLPPGKTELQRTLAHEQRKALAEGKLIPLMGVLFWTLLLSITFFIIGLLIQLWALAFSCTKPAFILVVAAALGSGLSVLILGIILATTYHASVNDNSPFESPLSSAMRPALKWLNARAEEKPADAEVATPSDNSEDDESDLEDASRDDTFEKNARIEDLMKIRETDSENVKVVKTFAHLVINTNDPEVLERAAPSFQFNQWHDIWDELRPVFLAVRGRFLTTDTSIRVKETVHKQLVYFKGWTGWTSDWHTWRSDLEESEMTRWCREECRRLVDRSPDSRQEYFSSWLFFVSFQKDNTDLRFRPDATDSYEKCVCRPKGP</sequence>
<keyword evidence="2" id="KW-1133">Transmembrane helix</keyword>
<proteinExistence type="predicted"/>
<protein>
    <recommendedName>
        <fullName evidence="3">DUF6535 domain-containing protein</fullName>
    </recommendedName>
</protein>
<organism evidence="4 5">
    <name type="scientific">Sistotremastrum suecicum HHB10207 ss-3</name>
    <dbReference type="NCBI Taxonomy" id="1314776"/>
    <lineage>
        <taxon>Eukaryota</taxon>
        <taxon>Fungi</taxon>
        <taxon>Dikarya</taxon>
        <taxon>Basidiomycota</taxon>
        <taxon>Agaricomycotina</taxon>
        <taxon>Agaricomycetes</taxon>
        <taxon>Sistotremastrales</taxon>
        <taxon>Sistotremastraceae</taxon>
        <taxon>Sistotremastrum</taxon>
    </lineage>
</organism>
<evidence type="ECO:0000256" key="2">
    <source>
        <dbReference type="SAM" id="Phobius"/>
    </source>
</evidence>
<feature type="transmembrane region" description="Helical" evidence="2">
    <location>
        <begin position="92"/>
        <end position="117"/>
    </location>
</feature>
<evidence type="ECO:0000256" key="1">
    <source>
        <dbReference type="SAM" id="MobiDB-lite"/>
    </source>
</evidence>
<accession>A0A166DSZ7</accession>
<keyword evidence="2" id="KW-0472">Membrane</keyword>
<evidence type="ECO:0000259" key="3">
    <source>
        <dbReference type="Pfam" id="PF20153"/>
    </source>
</evidence>
<gene>
    <name evidence="4" type="ORF">SISSUDRAFT_712953</name>
</gene>
<dbReference type="InterPro" id="IPR045338">
    <property type="entry name" value="DUF6535"/>
</dbReference>
<dbReference type="OrthoDB" id="2910053at2759"/>
<feature type="transmembrane region" description="Helical" evidence="2">
    <location>
        <begin position="189"/>
        <end position="212"/>
    </location>
</feature>